<evidence type="ECO:0000256" key="1">
    <source>
        <dbReference type="ARBA" id="ARBA00023015"/>
    </source>
</evidence>
<dbReference type="PROSITE" id="PS51464">
    <property type="entry name" value="SIS"/>
    <property type="match status" value="1"/>
</dbReference>
<dbReference type="SUPFAM" id="SSF46689">
    <property type="entry name" value="Homeodomain-like"/>
    <property type="match status" value="1"/>
</dbReference>
<proteinExistence type="predicted"/>
<dbReference type="Pfam" id="PF01418">
    <property type="entry name" value="HTH_6"/>
    <property type="match status" value="1"/>
</dbReference>
<dbReference type="PANTHER" id="PTHR30514:SF1">
    <property type="entry name" value="HTH-TYPE TRANSCRIPTIONAL REGULATOR HEXR-RELATED"/>
    <property type="match status" value="1"/>
</dbReference>
<evidence type="ECO:0000259" key="5">
    <source>
        <dbReference type="PROSITE" id="PS51464"/>
    </source>
</evidence>
<dbReference type="InterPro" id="IPR009057">
    <property type="entry name" value="Homeodomain-like_sf"/>
</dbReference>
<accession>A0A075R613</accession>
<dbReference type="PROSITE" id="PS51071">
    <property type="entry name" value="HTH_RPIR"/>
    <property type="match status" value="1"/>
</dbReference>
<dbReference type="EMBL" id="CP007806">
    <property type="protein sequence ID" value="AIG28097.1"/>
    <property type="molecule type" value="Genomic_DNA"/>
</dbReference>
<dbReference type="RefSeq" id="WP_003338733.1">
    <property type="nucleotide sequence ID" value="NZ_CP007806.1"/>
</dbReference>
<organism evidence="6 7">
    <name type="scientific">Brevibacillus laterosporus LMG 15441</name>
    <dbReference type="NCBI Taxonomy" id="1042163"/>
    <lineage>
        <taxon>Bacteria</taxon>
        <taxon>Bacillati</taxon>
        <taxon>Bacillota</taxon>
        <taxon>Bacilli</taxon>
        <taxon>Bacillales</taxon>
        <taxon>Paenibacillaceae</taxon>
        <taxon>Brevibacillus</taxon>
    </lineage>
</organism>
<dbReference type="STRING" id="1042163.BRLA_c037970"/>
<dbReference type="PANTHER" id="PTHR30514">
    <property type="entry name" value="GLUCOKINASE"/>
    <property type="match status" value="1"/>
</dbReference>
<dbReference type="Gene3D" id="3.40.50.10490">
    <property type="entry name" value="Glucose-6-phosphate isomerase like protein, domain 1"/>
    <property type="match status" value="1"/>
</dbReference>
<dbReference type="AlphaFoldDB" id="A0A075R613"/>
<dbReference type="Proteomes" id="UP000005850">
    <property type="component" value="Chromosome"/>
</dbReference>
<evidence type="ECO:0000313" key="6">
    <source>
        <dbReference type="EMBL" id="AIG28097.1"/>
    </source>
</evidence>
<gene>
    <name evidence="6" type="primary">ybbH_2</name>
    <name evidence="6" type="ORF">BRLA_c037970</name>
</gene>
<dbReference type="InterPro" id="IPR001347">
    <property type="entry name" value="SIS_dom"/>
</dbReference>
<dbReference type="InterPro" id="IPR036388">
    <property type="entry name" value="WH-like_DNA-bd_sf"/>
</dbReference>
<dbReference type="Pfam" id="PF01380">
    <property type="entry name" value="SIS"/>
    <property type="match status" value="1"/>
</dbReference>
<dbReference type="GO" id="GO:0003700">
    <property type="term" value="F:DNA-binding transcription factor activity"/>
    <property type="evidence" value="ECO:0007669"/>
    <property type="project" value="InterPro"/>
</dbReference>
<dbReference type="SUPFAM" id="SSF53697">
    <property type="entry name" value="SIS domain"/>
    <property type="match status" value="1"/>
</dbReference>
<keyword evidence="1" id="KW-0805">Transcription regulation</keyword>
<evidence type="ECO:0000259" key="4">
    <source>
        <dbReference type="PROSITE" id="PS51071"/>
    </source>
</evidence>
<evidence type="ECO:0000313" key="7">
    <source>
        <dbReference type="Proteomes" id="UP000005850"/>
    </source>
</evidence>
<dbReference type="Gene3D" id="1.10.10.10">
    <property type="entry name" value="Winged helix-like DNA-binding domain superfamily/Winged helix DNA-binding domain"/>
    <property type="match status" value="1"/>
</dbReference>
<feature type="domain" description="SIS" evidence="5">
    <location>
        <begin position="125"/>
        <end position="265"/>
    </location>
</feature>
<name>A0A075R613_BRELA</name>
<dbReference type="InterPro" id="IPR047640">
    <property type="entry name" value="RpiR-like"/>
</dbReference>
<dbReference type="eggNOG" id="COG1737">
    <property type="taxonomic scope" value="Bacteria"/>
</dbReference>
<evidence type="ECO:0000256" key="3">
    <source>
        <dbReference type="ARBA" id="ARBA00023163"/>
    </source>
</evidence>
<keyword evidence="2" id="KW-0238">DNA-binding</keyword>
<dbReference type="HOGENOM" id="CLU_055769_0_0_9"/>
<sequence length="283" mass="31903">MHSMIISKIESQLNSFTQAERKVASYIVNHAELIPTMTTKQISKQSGASEASVVRFCKSIGMSSFQAFKLALVRDLTRSDMNMSDFSIIKKQDEPYELFQKVQYHNKTAIEEISTSLDRRELEKAVEAILQTKSVIFYGVGGSSVVSLDGCHKFRKIGYYSEMTTDFHMMLPVVSNMKKGGVLIAISVSGNTKEVLEIVRFAKKKQVTVIAITNVTKSPLYKEADIKLCTPNIEQDFRVGSFASRIMHLTIVDALYVSVFNRIGETVIENFNEIREEVLRSSR</sequence>
<protein>
    <submittedName>
        <fullName evidence="6">Putative HTH-type transcriptional regulator YbbH</fullName>
    </submittedName>
</protein>
<reference evidence="6 7" key="1">
    <citation type="journal article" date="2011" name="J. Bacteriol.">
        <title>Genome sequence of Brevibacillus laterosporus LMG 15441, a pathogen of invertebrates.</title>
        <authorList>
            <person name="Djukic M."/>
            <person name="Poehlein A."/>
            <person name="Thurmer A."/>
            <person name="Daniel R."/>
        </authorList>
    </citation>
    <scope>NUCLEOTIDE SEQUENCE [LARGE SCALE GENOMIC DNA]</scope>
    <source>
        <strain evidence="6 7">LMG 15441</strain>
    </source>
</reference>
<dbReference type="InterPro" id="IPR046348">
    <property type="entry name" value="SIS_dom_sf"/>
</dbReference>
<dbReference type="GO" id="GO:0097367">
    <property type="term" value="F:carbohydrate derivative binding"/>
    <property type="evidence" value="ECO:0007669"/>
    <property type="project" value="InterPro"/>
</dbReference>
<evidence type="ECO:0000256" key="2">
    <source>
        <dbReference type="ARBA" id="ARBA00023125"/>
    </source>
</evidence>
<dbReference type="GO" id="GO:1901135">
    <property type="term" value="P:carbohydrate derivative metabolic process"/>
    <property type="evidence" value="ECO:0007669"/>
    <property type="project" value="InterPro"/>
</dbReference>
<feature type="domain" description="HTH rpiR-type" evidence="4">
    <location>
        <begin position="3"/>
        <end position="79"/>
    </location>
</feature>
<dbReference type="CDD" id="cd05013">
    <property type="entry name" value="SIS_RpiR"/>
    <property type="match status" value="1"/>
</dbReference>
<keyword evidence="3" id="KW-0804">Transcription</keyword>
<dbReference type="KEGG" id="blr:BRLA_c037970"/>
<dbReference type="GO" id="GO:0003677">
    <property type="term" value="F:DNA binding"/>
    <property type="evidence" value="ECO:0007669"/>
    <property type="project" value="UniProtKB-KW"/>
</dbReference>
<keyword evidence="7" id="KW-1185">Reference proteome</keyword>
<dbReference type="InterPro" id="IPR000281">
    <property type="entry name" value="HTH_RpiR"/>
</dbReference>
<dbReference type="InterPro" id="IPR035472">
    <property type="entry name" value="RpiR-like_SIS"/>
</dbReference>